<evidence type="ECO:0000313" key="7">
    <source>
        <dbReference type="EMBL" id="RXN36246.1"/>
    </source>
</evidence>
<keyword evidence="4 7" id="KW-0418">Kinase</keyword>
<proteinExistence type="evidence at protein level"/>
<dbReference type="GO" id="GO:0005737">
    <property type="term" value="C:cytoplasm"/>
    <property type="evidence" value="ECO:0007669"/>
    <property type="project" value="TreeGrafter"/>
</dbReference>
<evidence type="ECO:0000256" key="4">
    <source>
        <dbReference type="ARBA" id="ARBA00022777"/>
    </source>
</evidence>
<comment type="caution">
    <text evidence="7">The sequence shown here is derived from an EMBL/GenBank/DDBJ whole genome shotgun (WGS) entry which is preliminary data.</text>
</comment>
<dbReference type="PANTHER" id="PTHR24355">
    <property type="entry name" value="G PROTEIN-COUPLED RECEPTOR KINASE/RIBOSOMAL PROTEIN S6 KINASE"/>
    <property type="match status" value="1"/>
</dbReference>
<keyword evidence="1" id="KW-0723">Serine/threonine-protein kinase</keyword>
<reference evidence="7 8" key="1">
    <citation type="submission" date="2018-03" db="EMBL/GenBank/DDBJ databases">
        <title>Draft genome sequence of Rohu Carp (Labeo rohita).</title>
        <authorList>
            <person name="Das P."/>
            <person name="Kushwaha B."/>
            <person name="Joshi C.G."/>
            <person name="Kumar D."/>
            <person name="Nagpure N.S."/>
            <person name="Sahoo L."/>
            <person name="Das S.P."/>
            <person name="Bit A."/>
            <person name="Patnaik S."/>
            <person name="Meher P.K."/>
            <person name="Jayasankar P."/>
            <person name="Koringa P.G."/>
            <person name="Patel N.V."/>
            <person name="Hinsu A.T."/>
            <person name="Kumar R."/>
            <person name="Pandey M."/>
            <person name="Agarwal S."/>
            <person name="Srivastava S."/>
            <person name="Singh M."/>
            <person name="Iquebal M.A."/>
            <person name="Jaiswal S."/>
            <person name="Angadi U.B."/>
            <person name="Kumar N."/>
            <person name="Raza M."/>
            <person name="Shah T.M."/>
            <person name="Rai A."/>
            <person name="Jena J.K."/>
        </authorList>
    </citation>
    <scope>NUCLEOTIDE SEQUENCE [LARGE SCALE GENOMIC DNA]</scope>
    <source>
        <strain evidence="7">DASCIFA01</strain>
        <tissue evidence="7">Testis</tissue>
    </source>
</reference>
<evidence type="ECO:0000256" key="1">
    <source>
        <dbReference type="ARBA" id="ARBA00022527"/>
    </source>
</evidence>
<keyword evidence="7" id="KW-0675">Receptor</keyword>
<dbReference type="STRING" id="84645.A0A498NX27"/>
<dbReference type="GO" id="GO:0005524">
    <property type="term" value="F:ATP binding"/>
    <property type="evidence" value="ECO:0007669"/>
    <property type="project" value="UniProtKB-KW"/>
</dbReference>
<name>A0A498NX27_LABRO</name>
<evidence type="ECO:0000313" key="8">
    <source>
        <dbReference type="Proteomes" id="UP000290572"/>
    </source>
</evidence>
<dbReference type="Gene3D" id="1.10.510.10">
    <property type="entry name" value="Transferase(Phosphotransferase) domain 1"/>
    <property type="match status" value="1"/>
</dbReference>
<evidence type="ECO:0007829" key="9">
    <source>
        <dbReference type="PeptideAtlas" id="A0A498NX27"/>
    </source>
</evidence>
<dbReference type="AlphaFoldDB" id="A0A498NX27"/>
<accession>A0A498NX27</accession>
<evidence type="ECO:0000256" key="2">
    <source>
        <dbReference type="ARBA" id="ARBA00022679"/>
    </source>
</evidence>
<dbReference type="PANTHER" id="PTHR24355:SF26">
    <property type="entry name" value="G PROTEIN-COUPLED RECEPTOR KINASE"/>
    <property type="match status" value="1"/>
</dbReference>
<evidence type="ECO:0000256" key="6">
    <source>
        <dbReference type="SAM" id="MobiDB-lite"/>
    </source>
</evidence>
<keyword evidence="2" id="KW-0808">Transferase</keyword>
<keyword evidence="3" id="KW-0547">Nucleotide-binding</keyword>
<keyword evidence="9" id="KW-1267">Proteomics identification</keyword>
<dbReference type="SUPFAM" id="SSF56112">
    <property type="entry name" value="Protein kinase-like (PK-like)"/>
    <property type="match status" value="1"/>
</dbReference>
<protein>
    <submittedName>
        <fullName evidence="7">G-coupled receptor kinase 5-like isoform X1</fullName>
    </submittedName>
</protein>
<organism evidence="7 8">
    <name type="scientific">Labeo rohita</name>
    <name type="common">Indian major carp</name>
    <name type="synonym">Cyprinus rohita</name>
    <dbReference type="NCBI Taxonomy" id="84645"/>
    <lineage>
        <taxon>Eukaryota</taxon>
        <taxon>Metazoa</taxon>
        <taxon>Chordata</taxon>
        <taxon>Craniata</taxon>
        <taxon>Vertebrata</taxon>
        <taxon>Euteleostomi</taxon>
        <taxon>Actinopterygii</taxon>
        <taxon>Neopterygii</taxon>
        <taxon>Teleostei</taxon>
        <taxon>Ostariophysi</taxon>
        <taxon>Cypriniformes</taxon>
        <taxon>Cyprinidae</taxon>
        <taxon>Labeoninae</taxon>
        <taxon>Labeonini</taxon>
        <taxon>Labeo</taxon>
    </lineage>
</organism>
<keyword evidence="5" id="KW-0067">ATP-binding</keyword>
<evidence type="ECO:0000256" key="5">
    <source>
        <dbReference type="ARBA" id="ARBA00022840"/>
    </source>
</evidence>
<dbReference type="Proteomes" id="UP000290572">
    <property type="component" value="Unassembled WGS sequence"/>
</dbReference>
<feature type="region of interest" description="Disordered" evidence="6">
    <location>
        <begin position="73"/>
        <end position="92"/>
    </location>
</feature>
<gene>
    <name evidence="7" type="ORF">ROHU_003104</name>
</gene>
<dbReference type="GO" id="GO:0009966">
    <property type="term" value="P:regulation of signal transduction"/>
    <property type="evidence" value="ECO:0007669"/>
    <property type="project" value="TreeGrafter"/>
</dbReference>
<sequence>MAALRSVLQLLAKDPKQRLGCQADGAAGVKAHSFFKNINFKRLEAGILEPSFVPDMIETECFSDLNVFGLQGTRPPDLDWNQPPEPPRRSLLDRIFRRHVRISSTSTTEEHPREHNS</sequence>
<evidence type="ECO:0000256" key="3">
    <source>
        <dbReference type="ARBA" id="ARBA00022741"/>
    </source>
</evidence>
<dbReference type="EMBL" id="QBIY01008678">
    <property type="protein sequence ID" value="RXN36246.1"/>
    <property type="molecule type" value="Genomic_DNA"/>
</dbReference>
<dbReference type="GO" id="GO:0004674">
    <property type="term" value="F:protein serine/threonine kinase activity"/>
    <property type="evidence" value="ECO:0007669"/>
    <property type="project" value="UniProtKB-KW"/>
</dbReference>
<keyword evidence="8" id="KW-1185">Reference proteome</keyword>
<dbReference type="InterPro" id="IPR011009">
    <property type="entry name" value="Kinase-like_dom_sf"/>
</dbReference>